<dbReference type="InterPro" id="IPR035959">
    <property type="entry name" value="RutC-like_sf"/>
</dbReference>
<dbReference type="Pfam" id="PF01042">
    <property type="entry name" value="Ribonuc_L-PSP"/>
    <property type="match status" value="1"/>
</dbReference>
<dbReference type="PANTHER" id="PTHR11803">
    <property type="entry name" value="2-IMINOBUTANOATE/2-IMINOPROPANOATE DEAMINASE RIDA"/>
    <property type="match status" value="1"/>
</dbReference>
<accession>A0A2N3Y6J5</accession>
<sequence>MSRQAFTDVDLPPAGGPYSAAVRIGNIVAIAGQCGYLADRSLAPGGLEPQVRRAFENLMTALRSAGCSEADVITVNVFLADGDDFDAMNAIYREYFSEPGPARTTITAGLRPGVLFEVSAQAVVGG</sequence>
<dbReference type="Proteomes" id="UP000233786">
    <property type="component" value="Unassembled WGS sequence"/>
</dbReference>
<dbReference type="Gene3D" id="3.30.1330.40">
    <property type="entry name" value="RutC-like"/>
    <property type="match status" value="1"/>
</dbReference>
<dbReference type="SUPFAM" id="SSF55298">
    <property type="entry name" value="YjgF-like"/>
    <property type="match status" value="1"/>
</dbReference>
<dbReference type="AlphaFoldDB" id="A0A2N3Y6J5"/>
<proteinExistence type="predicted"/>
<gene>
    <name evidence="1" type="ORF">A8926_6594</name>
</gene>
<reference evidence="1" key="1">
    <citation type="submission" date="2017-12" db="EMBL/GenBank/DDBJ databases">
        <title>Sequencing the genomes of 1000 Actinobacteria strains.</title>
        <authorList>
            <person name="Klenk H.-P."/>
        </authorList>
    </citation>
    <scope>NUCLEOTIDE SEQUENCE [LARGE SCALE GENOMIC DNA]</scope>
    <source>
        <strain evidence="1">DSM 44228</strain>
    </source>
</reference>
<dbReference type="CDD" id="cd00448">
    <property type="entry name" value="YjgF_YER057c_UK114_family"/>
    <property type="match status" value="1"/>
</dbReference>
<keyword evidence="2" id="KW-1185">Reference proteome</keyword>
<dbReference type="InterPro" id="IPR006175">
    <property type="entry name" value="YjgF/YER057c/UK114"/>
</dbReference>
<organism evidence="1 2">
    <name type="scientific">Saccharopolyspora spinosa</name>
    <dbReference type="NCBI Taxonomy" id="60894"/>
    <lineage>
        <taxon>Bacteria</taxon>
        <taxon>Bacillati</taxon>
        <taxon>Actinomycetota</taxon>
        <taxon>Actinomycetes</taxon>
        <taxon>Pseudonocardiales</taxon>
        <taxon>Pseudonocardiaceae</taxon>
        <taxon>Saccharopolyspora</taxon>
    </lineage>
</organism>
<name>A0A2N3Y6J5_SACSN</name>
<evidence type="ECO:0000313" key="1">
    <source>
        <dbReference type="EMBL" id="PKW18503.1"/>
    </source>
</evidence>
<dbReference type="OrthoDB" id="3212792at2"/>
<comment type="caution">
    <text evidence="1">The sequence shown here is derived from an EMBL/GenBank/DDBJ whole genome shotgun (WGS) entry which is preliminary data.</text>
</comment>
<protein>
    <submittedName>
        <fullName evidence="1">2-iminobutanoate/2-iminopropanoate deaminase</fullName>
    </submittedName>
</protein>
<evidence type="ECO:0000313" key="2">
    <source>
        <dbReference type="Proteomes" id="UP000233786"/>
    </source>
</evidence>
<dbReference type="GO" id="GO:0019239">
    <property type="term" value="F:deaminase activity"/>
    <property type="evidence" value="ECO:0007669"/>
    <property type="project" value="TreeGrafter"/>
</dbReference>
<dbReference type="EMBL" id="PJNB01000001">
    <property type="protein sequence ID" value="PKW18503.1"/>
    <property type="molecule type" value="Genomic_DNA"/>
</dbReference>
<dbReference type="PANTHER" id="PTHR11803:SF44">
    <property type="entry name" value="RUTC FAMILY PROTEIN YJGH"/>
    <property type="match status" value="1"/>
</dbReference>
<dbReference type="RefSeq" id="WP_010696112.1">
    <property type="nucleotide sequence ID" value="NZ_CP061007.1"/>
</dbReference>
<dbReference type="STRING" id="994479.GCA_000194155_03143"/>
<dbReference type="GO" id="GO:0005829">
    <property type="term" value="C:cytosol"/>
    <property type="evidence" value="ECO:0007669"/>
    <property type="project" value="TreeGrafter"/>
</dbReference>